<dbReference type="AlphaFoldDB" id="A0A3A6U102"/>
<keyword evidence="3" id="KW-1185">Reference proteome</keyword>
<feature type="domain" description="Bacterial mobilisation" evidence="1">
    <location>
        <begin position="113"/>
        <end position="135"/>
    </location>
</feature>
<dbReference type="OrthoDB" id="3268032at2"/>
<organism evidence="2 3">
    <name type="scientific">Parashewanella spongiae</name>
    <dbReference type="NCBI Taxonomy" id="342950"/>
    <lineage>
        <taxon>Bacteria</taxon>
        <taxon>Pseudomonadati</taxon>
        <taxon>Pseudomonadota</taxon>
        <taxon>Gammaproteobacteria</taxon>
        <taxon>Alteromonadales</taxon>
        <taxon>Shewanellaceae</taxon>
        <taxon>Parashewanella</taxon>
    </lineage>
</organism>
<protein>
    <submittedName>
        <fullName evidence="2">Plasmid mobilization relaxosome protein MobC</fullName>
    </submittedName>
</protein>
<evidence type="ECO:0000313" key="3">
    <source>
        <dbReference type="Proteomes" id="UP000273022"/>
    </source>
</evidence>
<proteinExistence type="predicted"/>
<gene>
    <name evidence="2" type="primary">mobC</name>
    <name evidence="2" type="ORF">D5R81_07780</name>
</gene>
<sequence>MGVNLTKTLLSEVEKSNWKIFCQSHGMSEAEMLRMLINRVSPDASNTDHFRENRNDKITVRLSNENHKKLSYRAKAEGYLSDTSWVNASVMANLYREPILTKEEMGVLRDSNRQLAAIGRNLNQIARVLNIEFRESDKITKFMIEGLSEQINEHKNKVYKLLHQNRHRWNIHD</sequence>
<evidence type="ECO:0000259" key="1">
    <source>
        <dbReference type="Pfam" id="PF05713"/>
    </source>
</evidence>
<comment type="caution">
    <text evidence="2">The sequence shown here is derived from an EMBL/GenBank/DDBJ whole genome shotgun (WGS) entry which is preliminary data.</text>
</comment>
<accession>A0A3A6U102</accession>
<dbReference type="InterPro" id="IPR008687">
    <property type="entry name" value="MobC"/>
</dbReference>
<dbReference type="Proteomes" id="UP000273022">
    <property type="component" value="Unassembled WGS sequence"/>
</dbReference>
<evidence type="ECO:0000313" key="2">
    <source>
        <dbReference type="EMBL" id="RJY17678.1"/>
    </source>
</evidence>
<name>A0A3A6U102_9GAMM</name>
<dbReference type="EMBL" id="QYYH01000037">
    <property type="protein sequence ID" value="RJY17678.1"/>
    <property type="molecule type" value="Genomic_DNA"/>
</dbReference>
<reference evidence="2 3" key="1">
    <citation type="submission" date="2018-09" db="EMBL/GenBank/DDBJ databases">
        <title>Phylogeny of the Shewanellaceae, and recommendation for two new genera, Pseudoshewanella and Parashewanella.</title>
        <authorList>
            <person name="Wang G."/>
        </authorList>
    </citation>
    <scope>NUCLEOTIDE SEQUENCE [LARGE SCALE GENOMIC DNA]</scope>
    <source>
        <strain evidence="2 3">KCTC 22492</strain>
    </source>
</reference>
<dbReference type="Pfam" id="PF05713">
    <property type="entry name" value="MobC"/>
    <property type="match status" value="1"/>
</dbReference>
<dbReference type="RefSeq" id="WP_121853088.1">
    <property type="nucleotide sequence ID" value="NZ_CP037952.1"/>
</dbReference>